<dbReference type="PANTHER" id="PTHR43852">
    <property type="entry name" value="NUCLEOTIDYLTRANSFERASE"/>
    <property type="match status" value="1"/>
</dbReference>
<reference evidence="2 3" key="1">
    <citation type="submission" date="2017-02" db="EMBL/GenBank/DDBJ databases">
        <title>Genome sequence of Clostridium beijerinckii Br21.</title>
        <authorList>
            <person name="Fonseca B.C."/>
            <person name="Guazzaroni M.E."/>
            <person name="Riano-Pachon D.M."/>
            <person name="Reginatto V."/>
        </authorList>
    </citation>
    <scope>NUCLEOTIDE SEQUENCE [LARGE SCALE GENOMIC DNA]</scope>
    <source>
        <strain evidence="2 3">Br21</strain>
    </source>
</reference>
<dbReference type="CDD" id="cd05403">
    <property type="entry name" value="NT_KNTase_like"/>
    <property type="match status" value="1"/>
</dbReference>
<comment type="caution">
    <text evidence="2">The sequence shown here is derived from an EMBL/GenBank/DDBJ whole genome shotgun (WGS) entry which is preliminary data.</text>
</comment>
<evidence type="ECO:0000313" key="3">
    <source>
        <dbReference type="Proteomes" id="UP000190959"/>
    </source>
</evidence>
<feature type="domain" description="Polymerase beta nucleotidyltransferase" evidence="1">
    <location>
        <begin position="11"/>
        <end position="101"/>
    </location>
</feature>
<dbReference type="AlphaFoldDB" id="A0A1S9N8N8"/>
<accession>A0A1S9N8N8</accession>
<dbReference type="Pfam" id="PF18765">
    <property type="entry name" value="Polbeta"/>
    <property type="match status" value="1"/>
</dbReference>
<sequence>MFGLKEIIIVNINTVLSKYDEIEKALIFGSRSRGNYKKTSDIDIAVFSHNMTSSRLNLLRNDLEELDIIYTVDVVDFYKISKEELKNNIINDGIVIFDRNSIQQQVQ</sequence>
<dbReference type="InterPro" id="IPR041633">
    <property type="entry name" value="Polbeta"/>
</dbReference>
<proteinExistence type="predicted"/>
<name>A0A1S9N8N8_CLOBE</name>
<organism evidence="2 3">
    <name type="scientific">Clostridium beijerinckii</name>
    <name type="common">Clostridium MP</name>
    <dbReference type="NCBI Taxonomy" id="1520"/>
    <lineage>
        <taxon>Bacteria</taxon>
        <taxon>Bacillati</taxon>
        <taxon>Bacillota</taxon>
        <taxon>Clostridia</taxon>
        <taxon>Eubacteriales</taxon>
        <taxon>Clostridiaceae</taxon>
        <taxon>Clostridium</taxon>
    </lineage>
</organism>
<dbReference type="EMBL" id="MWMH01000002">
    <property type="protein sequence ID" value="OOP73835.1"/>
    <property type="molecule type" value="Genomic_DNA"/>
</dbReference>
<evidence type="ECO:0000259" key="1">
    <source>
        <dbReference type="Pfam" id="PF18765"/>
    </source>
</evidence>
<dbReference type="InterPro" id="IPR052930">
    <property type="entry name" value="TA_antitoxin_MntA"/>
</dbReference>
<dbReference type="RefSeq" id="WP_078114791.1">
    <property type="nucleotide sequence ID" value="NZ_MWMH01000002.1"/>
</dbReference>
<evidence type="ECO:0000313" key="2">
    <source>
        <dbReference type="EMBL" id="OOP73835.1"/>
    </source>
</evidence>
<protein>
    <recommendedName>
        <fullName evidence="1">Polymerase beta nucleotidyltransferase domain-containing protein</fullName>
    </recommendedName>
</protein>
<dbReference type="Proteomes" id="UP000190959">
    <property type="component" value="Unassembled WGS sequence"/>
</dbReference>
<dbReference type="Gene3D" id="3.30.460.10">
    <property type="entry name" value="Beta Polymerase, domain 2"/>
    <property type="match status" value="1"/>
</dbReference>
<dbReference type="PANTHER" id="PTHR43852:SF3">
    <property type="entry name" value="NUCLEOTIDYLTRANSFERASE"/>
    <property type="match status" value="1"/>
</dbReference>
<gene>
    <name evidence="2" type="ORF">CBEIBR21_04870</name>
</gene>
<dbReference type="InterPro" id="IPR043519">
    <property type="entry name" value="NT_sf"/>
</dbReference>
<dbReference type="SUPFAM" id="SSF81301">
    <property type="entry name" value="Nucleotidyltransferase"/>
    <property type="match status" value="1"/>
</dbReference>